<evidence type="ECO:0000313" key="2">
    <source>
        <dbReference type="EMBL" id="MBW0501052.1"/>
    </source>
</evidence>
<dbReference type="AlphaFoldDB" id="A0A9Q3DFG5"/>
<evidence type="ECO:0000256" key="1">
    <source>
        <dbReference type="SAM" id="MobiDB-lite"/>
    </source>
</evidence>
<keyword evidence="3" id="KW-1185">Reference proteome</keyword>
<proteinExistence type="predicted"/>
<accession>A0A9Q3DFG5</accession>
<protein>
    <submittedName>
        <fullName evidence="2">Uncharacterized protein</fullName>
    </submittedName>
</protein>
<feature type="region of interest" description="Disordered" evidence="1">
    <location>
        <begin position="57"/>
        <end position="99"/>
    </location>
</feature>
<comment type="caution">
    <text evidence="2">The sequence shown here is derived from an EMBL/GenBank/DDBJ whole genome shotgun (WGS) entry which is preliminary data.</text>
</comment>
<evidence type="ECO:0000313" key="3">
    <source>
        <dbReference type="Proteomes" id="UP000765509"/>
    </source>
</evidence>
<sequence>MSFLGEEKTIELLGGWSPLSCKEEVKKIKNWLKNQSILSIDQKKELEMTPALETEVSVASTSSRSVQRQAQRTSEEEKRSQESLRQGNRQRQLAQTLPTSVQDSQIGAFSRGQCFQYGQNSYGIHSKRAGKDEQDFSMQIIDEIHFVKSSIDLDLGKFDANLNKKILEMSELKRNDKKYTEWYQLTNVKLDSITNTCNIIESKCQVQNDGIVSLHFKN</sequence>
<reference evidence="2" key="1">
    <citation type="submission" date="2021-03" db="EMBL/GenBank/DDBJ databases">
        <title>Draft genome sequence of rust myrtle Austropuccinia psidii MF-1, a brazilian biotype.</title>
        <authorList>
            <person name="Quecine M.C."/>
            <person name="Pachon D.M.R."/>
            <person name="Bonatelli M.L."/>
            <person name="Correr F.H."/>
            <person name="Franceschini L.M."/>
            <person name="Leite T.F."/>
            <person name="Margarido G.R.A."/>
            <person name="Almeida C.A."/>
            <person name="Ferrarezi J.A."/>
            <person name="Labate C.A."/>
        </authorList>
    </citation>
    <scope>NUCLEOTIDE SEQUENCE</scope>
    <source>
        <strain evidence="2">MF-1</strain>
    </source>
</reference>
<dbReference type="EMBL" id="AVOT02016128">
    <property type="protein sequence ID" value="MBW0501052.1"/>
    <property type="molecule type" value="Genomic_DNA"/>
</dbReference>
<feature type="compositionally biased region" description="Polar residues" evidence="1">
    <location>
        <begin position="83"/>
        <end position="99"/>
    </location>
</feature>
<dbReference type="Proteomes" id="UP000765509">
    <property type="component" value="Unassembled WGS sequence"/>
</dbReference>
<organism evidence="2 3">
    <name type="scientific">Austropuccinia psidii MF-1</name>
    <dbReference type="NCBI Taxonomy" id="1389203"/>
    <lineage>
        <taxon>Eukaryota</taxon>
        <taxon>Fungi</taxon>
        <taxon>Dikarya</taxon>
        <taxon>Basidiomycota</taxon>
        <taxon>Pucciniomycotina</taxon>
        <taxon>Pucciniomycetes</taxon>
        <taxon>Pucciniales</taxon>
        <taxon>Sphaerophragmiaceae</taxon>
        <taxon>Austropuccinia</taxon>
    </lineage>
</organism>
<gene>
    <name evidence="2" type="ORF">O181_040767</name>
</gene>
<feature type="compositionally biased region" description="Basic and acidic residues" evidence="1">
    <location>
        <begin position="73"/>
        <end position="82"/>
    </location>
</feature>
<feature type="compositionally biased region" description="Polar residues" evidence="1">
    <location>
        <begin position="57"/>
        <end position="72"/>
    </location>
</feature>
<name>A0A9Q3DFG5_9BASI</name>